<reference evidence="2" key="1">
    <citation type="submission" date="2023-10" db="EMBL/GenBank/DDBJ databases">
        <authorList>
            <person name="Chen Y."/>
            <person name="Shah S."/>
            <person name="Dougan E. K."/>
            <person name="Thang M."/>
            <person name="Chan C."/>
        </authorList>
    </citation>
    <scope>NUCLEOTIDE SEQUENCE [LARGE SCALE GENOMIC DNA]</scope>
</reference>
<keyword evidence="3" id="KW-1185">Reference proteome</keyword>
<organism evidence="2 3">
    <name type="scientific">Prorocentrum cordatum</name>
    <dbReference type="NCBI Taxonomy" id="2364126"/>
    <lineage>
        <taxon>Eukaryota</taxon>
        <taxon>Sar</taxon>
        <taxon>Alveolata</taxon>
        <taxon>Dinophyceae</taxon>
        <taxon>Prorocentrales</taxon>
        <taxon>Prorocentraceae</taxon>
        <taxon>Prorocentrum</taxon>
    </lineage>
</organism>
<comment type="caution">
    <text evidence="2">The sequence shown here is derived from an EMBL/GenBank/DDBJ whole genome shotgun (WGS) entry which is preliminary data.</text>
</comment>
<gene>
    <name evidence="2" type="ORF">PCOR1329_LOCUS52203</name>
</gene>
<feature type="region of interest" description="Disordered" evidence="1">
    <location>
        <begin position="136"/>
        <end position="156"/>
    </location>
</feature>
<name>A0ABN9UWG2_9DINO</name>
<sequence length="183" mass="20554">MTSKKSPKHLKTADIDGPTLAKCLTVDAILDTTPLMKGCPIPDYSTYPCVNSSDRPKLAMLADFIPTLTNITVATEGLRISQKTAEAGWDEAFKGKFIESYRTDKARKPTPAIISGNRFVQCRQLRIMLSHFQRDQSRSSSKVDSVGDEAETPRDEFDIEDVDEQELQNYFKLISEVARCRMT</sequence>
<evidence type="ECO:0000313" key="2">
    <source>
        <dbReference type="EMBL" id="CAK0864274.1"/>
    </source>
</evidence>
<proteinExistence type="predicted"/>
<dbReference type="Proteomes" id="UP001189429">
    <property type="component" value="Unassembled WGS sequence"/>
</dbReference>
<accession>A0ABN9UWG2</accession>
<dbReference type="EMBL" id="CAUYUJ010016349">
    <property type="protein sequence ID" value="CAK0864274.1"/>
    <property type="molecule type" value="Genomic_DNA"/>
</dbReference>
<evidence type="ECO:0000256" key="1">
    <source>
        <dbReference type="SAM" id="MobiDB-lite"/>
    </source>
</evidence>
<evidence type="ECO:0000313" key="3">
    <source>
        <dbReference type="Proteomes" id="UP001189429"/>
    </source>
</evidence>
<protein>
    <submittedName>
        <fullName evidence="2">Uncharacterized protein</fullName>
    </submittedName>
</protein>